<dbReference type="InterPro" id="IPR035907">
    <property type="entry name" value="Hppk_sf"/>
</dbReference>
<evidence type="ECO:0000256" key="7">
    <source>
        <dbReference type="ARBA" id="ARBA00022777"/>
    </source>
</evidence>
<organism evidence="14 15">
    <name type="scientific">Methylophaga thiooxydans</name>
    <dbReference type="NCBI Taxonomy" id="392484"/>
    <lineage>
        <taxon>Bacteria</taxon>
        <taxon>Pseudomonadati</taxon>
        <taxon>Pseudomonadota</taxon>
        <taxon>Gammaproteobacteria</taxon>
        <taxon>Thiotrichales</taxon>
        <taxon>Piscirickettsiaceae</taxon>
        <taxon>Methylophaga</taxon>
    </lineage>
</organism>
<dbReference type="PANTHER" id="PTHR43071:SF1">
    <property type="entry name" value="2-AMINO-4-HYDROXY-6-HYDROXYMETHYLDIHYDROPTERIDINE PYROPHOSPHOKINASE"/>
    <property type="match status" value="1"/>
</dbReference>
<dbReference type="NCBIfam" id="TIGR01498">
    <property type="entry name" value="folK"/>
    <property type="match status" value="1"/>
</dbReference>
<dbReference type="STRING" id="392484.LP43_0334"/>
<dbReference type="GO" id="GO:0016301">
    <property type="term" value="F:kinase activity"/>
    <property type="evidence" value="ECO:0007669"/>
    <property type="project" value="UniProtKB-KW"/>
</dbReference>
<evidence type="ECO:0000259" key="13">
    <source>
        <dbReference type="Pfam" id="PF01288"/>
    </source>
</evidence>
<sequence>MSQSRTGYLLGLGSNIAPFENFAQMTTLLLKCFEKISMSRVLHIPPVGMNSQHYFLNAVAFIETDLNQDDLKHICNQIEIALGRDRDDPDSKHKDRPADLDILAYLELPRDIKREANSITDEYFLYPLIDEIKAYLNDKPCQTGIQKGAEVTVGNLTFGQTATTIYRN</sequence>
<evidence type="ECO:0000256" key="3">
    <source>
        <dbReference type="ARBA" id="ARBA00013253"/>
    </source>
</evidence>
<evidence type="ECO:0000313" key="14">
    <source>
        <dbReference type="EMBL" id="KGM07917.1"/>
    </source>
</evidence>
<keyword evidence="8" id="KW-0067">ATP-binding</keyword>
<comment type="function">
    <text evidence="10">Catalyzes the transfer of pyrophosphate from adenosine triphosphate (ATP) to 6-hydroxymethyl-7,8-dihydropterin, an enzymatic step in folate biosynthesis pathway.</text>
</comment>
<comment type="caution">
    <text evidence="14">The sequence shown here is derived from an EMBL/GenBank/DDBJ whole genome shotgun (WGS) entry which is preliminary data.</text>
</comment>
<evidence type="ECO:0000313" key="15">
    <source>
        <dbReference type="Proteomes" id="UP000029999"/>
    </source>
</evidence>
<dbReference type="AlphaFoldDB" id="A0A0A0BJQ6"/>
<evidence type="ECO:0000256" key="5">
    <source>
        <dbReference type="ARBA" id="ARBA00022679"/>
    </source>
</evidence>
<evidence type="ECO:0000256" key="1">
    <source>
        <dbReference type="ARBA" id="ARBA00005051"/>
    </source>
</evidence>
<evidence type="ECO:0000256" key="10">
    <source>
        <dbReference type="ARBA" id="ARBA00029409"/>
    </source>
</evidence>
<evidence type="ECO:0000256" key="4">
    <source>
        <dbReference type="ARBA" id="ARBA00016218"/>
    </source>
</evidence>
<keyword evidence="6" id="KW-0547">Nucleotide-binding</keyword>
<evidence type="ECO:0000256" key="9">
    <source>
        <dbReference type="ARBA" id="ARBA00022909"/>
    </source>
</evidence>
<comment type="pathway">
    <text evidence="1">Cofactor biosynthesis; tetrahydrofolate biosynthesis; 2-amino-4-hydroxy-6-hydroxymethyl-7,8-dihydropteridine diphosphate from 7,8-dihydroneopterin triphosphate: step 4/4.</text>
</comment>
<dbReference type="EC" id="2.7.6.3" evidence="3"/>
<dbReference type="GO" id="GO:0046654">
    <property type="term" value="P:tetrahydrofolate biosynthetic process"/>
    <property type="evidence" value="ECO:0007669"/>
    <property type="project" value="UniProtKB-UniPathway"/>
</dbReference>
<protein>
    <recommendedName>
        <fullName evidence="4">2-amino-4-hydroxy-6-hydroxymethyldihydropteridine pyrophosphokinase</fullName>
        <ecNumber evidence="3">2.7.6.3</ecNumber>
    </recommendedName>
    <alternativeName>
        <fullName evidence="11">6-hydroxymethyl-7,8-dihydropterin pyrophosphokinase</fullName>
    </alternativeName>
    <alternativeName>
        <fullName evidence="12">7,8-dihydro-6-hydroxymethylpterin-pyrophosphokinase</fullName>
    </alternativeName>
</protein>
<evidence type="ECO:0000256" key="8">
    <source>
        <dbReference type="ARBA" id="ARBA00022840"/>
    </source>
</evidence>
<gene>
    <name evidence="14" type="ORF">LP43_0334</name>
</gene>
<evidence type="ECO:0000256" key="11">
    <source>
        <dbReference type="ARBA" id="ARBA00029766"/>
    </source>
</evidence>
<keyword evidence="7 14" id="KW-0418">Kinase</keyword>
<dbReference type="GO" id="GO:0005524">
    <property type="term" value="F:ATP binding"/>
    <property type="evidence" value="ECO:0007669"/>
    <property type="project" value="UniProtKB-KW"/>
</dbReference>
<name>A0A0A0BJQ6_9GAMM</name>
<keyword evidence="5 14" id="KW-0808">Transferase</keyword>
<dbReference type="Proteomes" id="UP000029999">
    <property type="component" value="Unassembled WGS sequence"/>
</dbReference>
<dbReference type="UniPathway" id="UPA00077">
    <property type="reaction ID" value="UER00155"/>
</dbReference>
<dbReference type="PANTHER" id="PTHR43071">
    <property type="entry name" value="2-AMINO-4-HYDROXY-6-HYDROXYMETHYLDIHYDROPTERIDINE PYROPHOSPHOKINASE"/>
    <property type="match status" value="1"/>
</dbReference>
<proteinExistence type="inferred from homology"/>
<comment type="similarity">
    <text evidence="2">Belongs to the HPPK family.</text>
</comment>
<dbReference type="GO" id="GO:0003848">
    <property type="term" value="F:2-amino-4-hydroxy-6-hydroxymethyldihydropteridine diphosphokinase activity"/>
    <property type="evidence" value="ECO:0007669"/>
    <property type="project" value="UniProtKB-EC"/>
</dbReference>
<dbReference type="InterPro" id="IPR000550">
    <property type="entry name" value="Hppk"/>
</dbReference>
<reference evidence="14 15" key="1">
    <citation type="submission" date="2014-09" db="EMBL/GenBank/DDBJ databases">
        <authorList>
            <person name="Grob C."/>
            <person name="Taubert M."/>
            <person name="Howat A.M."/>
            <person name="Burns O.J."/>
            <person name="Dixon J.L."/>
            <person name="Chen Y."/>
            <person name="Murrell J.C."/>
        </authorList>
    </citation>
    <scope>NUCLEOTIDE SEQUENCE [LARGE SCALE GENOMIC DNA]</scope>
    <source>
        <strain evidence="14">L4</strain>
    </source>
</reference>
<dbReference type="GO" id="GO:0046656">
    <property type="term" value="P:folic acid biosynthetic process"/>
    <property type="evidence" value="ECO:0007669"/>
    <property type="project" value="UniProtKB-KW"/>
</dbReference>
<evidence type="ECO:0000256" key="2">
    <source>
        <dbReference type="ARBA" id="ARBA00005810"/>
    </source>
</evidence>
<dbReference type="RefSeq" id="WP_052093834.1">
    <property type="nucleotide sequence ID" value="NZ_JRQD01000001.1"/>
</dbReference>
<dbReference type="Pfam" id="PF01288">
    <property type="entry name" value="HPPK"/>
    <property type="match status" value="1"/>
</dbReference>
<accession>A0A0A0BJQ6</accession>
<evidence type="ECO:0000256" key="12">
    <source>
        <dbReference type="ARBA" id="ARBA00033413"/>
    </source>
</evidence>
<evidence type="ECO:0000256" key="6">
    <source>
        <dbReference type="ARBA" id="ARBA00022741"/>
    </source>
</evidence>
<dbReference type="Gene3D" id="3.30.70.560">
    <property type="entry name" value="7,8-Dihydro-6-hydroxymethylpterin-pyrophosphokinase HPPK"/>
    <property type="match status" value="1"/>
</dbReference>
<dbReference type="SUPFAM" id="SSF55083">
    <property type="entry name" value="6-hydroxymethyl-7,8-dihydropterin pyrophosphokinase, HPPK"/>
    <property type="match status" value="1"/>
</dbReference>
<dbReference type="EMBL" id="JRQD01000001">
    <property type="protein sequence ID" value="KGM07917.1"/>
    <property type="molecule type" value="Genomic_DNA"/>
</dbReference>
<keyword evidence="9" id="KW-0289">Folate biosynthesis</keyword>
<feature type="domain" description="7,8-dihydro-6-hydroxymethylpterin-pyrophosphokinase" evidence="13">
    <location>
        <begin position="10"/>
        <end position="112"/>
    </location>
</feature>